<reference evidence="1" key="1">
    <citation type="submission" date="2021-12" db="EMBL/GenBank/DDBJ databases">
        <authorList>
            <person name="Martin H S."/>
        </authorList>
    </citation>
    <scope>NUCLEOTIDE SEQUENCE</scope>
</reference>
<protein>
    <submittedName>
        <fullName evidence="1">Uncharacterized protein</fullName>
    </submittedName>
</protein>
<dbReference type="EMBL" id="OV170222">
    <property type="protein sequence ID" value="CAH0720728.1"/>
    <property type="molecule type" value="Genomic_DNA"/>
</dbReference>
<dbReference type="Proteomes" id="UP000838878">
    <property type="component" value="Chromosome 2"/>
</dbReference>
<accession>A0A8J9VFH3</accession>
<proteinExistence type="predicted"/>
<keyword evidence="2" id="KW-1185">Reference proteome</keyword>
<gene>
    <name evidence="1" type="ORF">BINO364_LOCUS6923</name>
</gene>
<dbReference type="AlphaFoldDB" id="A0A8J9VFH3"/>
<name>A0A8J9VFH3_9NEOP</name>
<feature type="non-terminal residue" evidence="1">
    <location>
        <position position="98"/>
    </location>
</feature>
<sequence>MIPSVNGQYKTSSLSISATAANLTENRKLRGRYDSAQVCGADTSAFSLHSQISMGRQFDTTGERSGAGPTASYVLRGTRVKYRQLGDCYWEFFNKRAQ</sequence>
<organism evidence="1 2">
    <name type="scientific">Brenthis ino</name>
    <name type="common">lesser marbled fritillary</name>
    <dbReference type="NCBI Taxonomy" id="405034"/>
    <lineage>
        <taxon>Eukaryota</taxon>
        <taxon>Metazoa</taxon>
        <taxon>Ecdysozoa</taxon>
        <taxon>Arthropoda</taxon>
        <taxon>Hexapoda</taxon>
        <taxon>Insecta</taxon>
        <taxon>Pterygota</taxon>
        <taxon>Neoptera</taxon>
        <taxon>Endopterygota</taxon>
        <taxon>Lepidoptera</taxon>
        <taxon>Glossata</taxon>
        <taxon>Ditrysia</taxon>
        <taxon>Papilionoidea</taxon>
        <taxon>Nymphalidae</taxon>
        <taxon>Heliconiinae</taxon>
        <taxon>Argynnini</taxon>
        <taxon>Brenthis</taxon>
    </lineage>
</organism>
<evidence type="ECO:0000313" key="1">
    <source>
        <dbReference type="EMBL" id="CAH0720728.1"/>
    </source>
</evidence>
<evidence type="ECO:0000313" key="2">
    <source>
        <dbReference type="Proteomes" id="UP000838878"/>
    </source>
</evidence>